<sequence>MTPSVGFRRQNLRASTCRSAVKIAAGLRIIESYDGKFELAKESEENLKQLLGSPTFAKQVAQETGQTEGTELAFTGMLFQPVPWSMQTKKGMPADFEKYAADPDYVIINTPPNFMFQAKIFKPSRLCAIYKKK</sequence>
<keyword evidence="2" id="KW-1185">Reference proteome</keyword>
<protein>
    <submittedName>
        <fullName evidence="1">G11128 protein</fullName>
    </submittedName>
</protein>
<evidence type="ECO:0000313" key="2">
    <source>
        <dbReference type="Proteomes" id="UP001497392"/>
    </source>
</evidence>
<dbReference type="EMBL" id="CAXHTA020000018">
    <property type="protein sequence ID" value="CAL5228062.1"/>
    <property type="molecule type" value="Genomic_DNA"/>
</dbReference>
<accession>A0ABP1G9U1</accession>
<gene>
    <name evidence="1" type="primary">g11128</name>
    <name evidence="1" type="ORF">VP750_LOCUS9968</name>
</gene>
<name>A0ABP1G9U1_9CHLO</name>
<dbReference type="Proteomes" id="UP001497392">
    <property type="component" value="Unassembled WGS sequence"/>
</dbReference>
<proteinExistence type="predicted"/>
<organism evidence="1 2">
    <name type="scientific">Coccomyxa viridis</name>
    <dbReference type="NCBI Taxonomy" id="1274662"/>
    <lineage>
        <taxon>Eukaryota</taxon>
        <taxon>Viridiplantae</taxon>
        <taxon>Chlorophyta</taxon>
        <taxon>core chlorophytes</taxon>
        <taxon>Trebouxiophyceae</taxon>
        <taxon>Trebouxiophyceae incertae sedis</taxon>
        <taxon>Coccomyxaceae</taxon>
        <taxon>Coccomyxa</taxon>
    </lineage>
</organism>
<reference evidence="1 2" key="1">
    <citation type="submission" date="2024-06" db="EMBL/GenBank/DDBJ databases">
        <authorList>
            <person name="Kraege A."/>
            <person name="Thomma B."/>
        </authorList>
    </citation>
    <scope>NUCLEOTIDE SEQUENCE [LARGE SCALE GENOMIC DNA]</scope>
</reference>
<evidence type="ECO:0000313" key="1">
    <source>
        <dbReference type="EMBL" id="CAL5228062.1"/>
    </source>
</evidence>
<comment type="caution">
    <text evidence="1">The sequence shown here is derived from an EMBL/GenBank/DDBJ whole genome shotgun (WGS) entry which is preliminary data.</text>
</comment>